<gene>
    <name evidence="9" type="ORF">Tel_09430</name>
</gene>
<dbReference type="GO" id="GO:0003887">
    <property type="term" value="F:DNA-directed DNA polymerase activity"/>
    <property type="evidence" value="ECO:0007669"/>
    <property type="project" value="UniProtKB-KW"/>
</dbReference>
<evidence type="ECO:0000256" key="5">
    <source>
        <dbReference type="ARBA" id="ARBA00022705"/>
    </source>
</evidence>
<evidence type="ECO:0000256" key="4">
    <source>
        <dbReference type="ARBA" id="ARBA00022695"/>
    </source>
</evidence>
<dbReference type="KEGG" id="tee:Tel_09430"/>
<proteinExistence type="predicted"/>
<evidence type="ECO:0000256" key="3">
    <source>
        <dbReference type="ARBA" id="ARBA00022679"/>
    </source>
</evidence>
<dbReference type="InterPro" id="IPR050238">
    <property type="entry name" value="DNA_Rep/Repair_Clamp_Loader"/>
</dbReference>
<reference evidence="9" key="1">
    <citation type="submission" date="2015-10" db="EMBL/GenBank/DDBJ databases">
        <title>Description of Candidatus Tenderia electrophaga gen. nov, sp. nov., an Uncultivated Electroautotroph from a Biocathode Enrichment.</title>
        <authorList>
            <person name="Eddie B.J."/>
            <person name="Malanoski A.P."/>
            <person name="Wang Z."/>
            <person name="Hall R.J."/>
            <person name="Oh S.D."/>
            <person name="Heiner C."/>
            <person name="Lin B."/>
            <person name="Strycharz-Glaven S.M."/>
        </authorList>
    </citation>
    <scope>NUCLEOTIDE SEQUENCE [LARGE SCALE GENOMIC DNA]</scope>
    <source>
        <strain evidence="9">NRL1</strain>
    </source>
</reference>
<evidence type="ECO:0000259" key="8">
    <source>
        <dbReference type="Pfam" id="PF09115"/>
    </source>
</evidence>
<evidence type="ECO:0000256" key="1">
    <source>
        <dbReference type="ARBA" id="ARBA00012417"/>
    </source>
</evidence>
<evidence type="ECO:0000256" key="7">
    <source>
        <dbReference type="ARBA" id="ARBA00049244"/>
    </source>
</evidence>
<comment type="catalytic activity">
    <reaction evidence="7">
        <text>DNA(n) + a 2'-deoxyribonucleoside 5'-triphosphate = DNA(n+1) + diphosphate</text>
        <dbReference type="Rhea" id="RHEA:22508"/>
        <dbReference type="Rhea" id="RHEA-COMP:17339"/>
        <dbReference type="Rhea" id="RHEA-COMP:17340"/>
        <dbReference type="ChEBI" id="CHEBI:33019"/>
        <dbReference type="ChEBI" id="CHEBI:61560"/>
        <dbReference type="ChEBI" id="CHEBI:173112"/>
        <dbReference type="EC" id="2.7.7.7"/>
    </reaction>
</comment>
<organism evidence="9 10">
    <name type="scientific">Candidatus Tenderia electrophaga</name>
    <dbReference type="NCBI Taxonomy" id="1748243"/>
    <lineage>
        <taxon>Bacteria</taxon>
        <taxon>Pseudomonadati</taxon>
        <taxon>Pseudomonadota</taxon>
        <taxon>Gammaproteobacteria</taxon>
        <taxon>Candidatus Tenderiales</taxon>
        <taxon>Candidatus Tenderiaceae</taxon>
        <taxon>Candidatus Tenderia</taxon>
    </lineage>
</organism>
<evidence type="ECO:0000256" key="2">
    <source>
        <dbReference type="ARBA" id="ARBA00014363"/>
    </source>
</evidence>
<dbReference type="PANTHER" id="PTHR11669:SF8">
    <property type="entry name" value="DNA POLYMERASE III SUBUNIT DELTA"/>
    <property type="match status" value="1"/>
</dbReference>
<evidence type="ECO:0000313" key="9">
    <source>
        <dbReference type="EMBL" id="ALP53358.1"/>
    </source>
</evidence>
<dbReference type="NCBIfam" id="NF004310">
    <property type="entry name" value="PRK05707.1"/>
    <property type="match status" value="1"/>
</dbReference>
<dbReference type="GO" id="GO:0009360">
    <property type="term" value="C:DNA polymerase III complex"/>
    <property type="evidence" value="ECO:0007669"/>
    <property type="project" value="InterPro"/>
</dbReference>
<feature type="domain" description="DNA polymerase III delta subunit C-terminal" evidence="8">
    <location>
        <begin position="211"/>
        <end position="322"/>
    </location>
</feature>
<keyword evidence="4" id="KW-0548">Nucleotidyltransferase</keyword>
<dbReference type="AlphaFoldDB" id="A0A0S2TDZ1"/>
<dbReference type="PANTHER" id="PTHR11669">
    <property type="entry name" value="REPLICATION FACTOR C / DNA POLYMERASE III GAMMA-TAU SUBUNIT"/>
    <property type="match status" value="1"/>
</dbReference>
<dbReference type="InterPro" id="IPR027417">
    <property type="entry name" value="P-loop_NTPase"/>
</dbReference>
<dbReference type="Gene3D" id="3.40.50.300">
    <property type="entry name" value="P-loop containing nucleotide triphosphate hydrolases"/>
    <property type="match status" value="1"/>
</dbReference>
<accession>A0A0S2TDZ1</accession>
<dbReference type="Pfam" id="PF09115">
    <property type="entry name" value="DNApol3-delta_C"/>
    <property type="match status" value="1"/>
</dbReference>
<keyword evidence="5" id="KW-0235">DNA replication</keyword>
<dbReference type="Pfam" id="PF13177">
    <property type="entry name" value="DNA_pol3_delta2"/>
    <property type="match status" value="1"/>
</dbReference>
<dbReference type="SUPFAM" id="SSF52540">
    <property type="entry name" value="P-loop containing nucleoside triphosphate hydrolases"/>
    <property type="match status" value="1"/>
</dbReference>
<dbReference type="NCBIfam" id="TIGR00678">
    <property type="entry name" value="holB"/>
    <property type="match status" value="1"/>
</dbReference>
<dbReference type="GO" id="GO:0008408">
    <property type="term" value="F:3'-5' exonuclease activity"/>
    <property type="evidence" value="ECO:0007669"/>
    <property type="project" value="InterPro"/>
</dbReference>
<name>A0A0S2TDZ1_9GAMM</name>
<keyword evidence="3" id="KW-0808">Transferase</keyword>
<dbReference type="GO" id="GO:0006261">
    <property type="term" value="P:DNA-templated DNA replication"/>
    <property type="evidence" value="ECO:0007669"/>
    <property type="project" value="TreeGrafter"/>
</dbReference>
<dbReference type="Proteomes" id="UP000055136">
    <property type="component" value="Chromosome"/>
</dbReference>
<dbReference type="EMBL" id="CP013099">
    <property type="protein sequence ID" value="ALP53358.1"/>
    <property type="molecule type" value="Genomic_DNA"/>
</dbReference>
<dbReference type="Gene3D" id="1.20.272.10">
    <property type="match status" value="1"/>
</dbReference>
<dbReference type="InterPro" id="IPR004622">
    <property type="entry name" value="DNA_pol_HolB"/>
</dbReference>
<dbReference type="STRING" id="1748243.Tel_09430"/>
<sequence length="333" mass="36942">MSSVYPWQQSQWQRLQAARQQGRLPHALLLTGAQGMGKAAFARLFAQSLLCETTLQDAIPCGVCRYCRLYEAGNHPDIISMAPPEGKKVIAVDQVRAIAQFVTLTSQYAGYKVVIIEPAEVMNINASNSLLKTLEEPSAETLLLLVTHQPAQLPATIRSRCQEVRFGIEPDAGRAWLAQQLPTDADIDLLLALAGGAPLKALELSGDGMAQQRERLLDGLEQFVRRQLDPIALAAQCVKLGAERSLDWLYSWSADMIRLKSAAGRPPRQANPDLHDRLLKLADQVSLTQLFLLQDRVRQAQRALERNLNPSLVMESVLIHWQHSVAHNKQKIA</sequence>
<dbReference type="InterPro" id="IPR015199">
    <property type="entry name" value="DNA_pol_III_delta_C"/>
</dbReference>
<keyword evidence="10" id="KW-1185">Reference proteome</keyword>
<protein>
    <recommendedName>
        <fullName evidence="2">DNA polymerase III subunit delta'</fullName>
        <ecNumber evidence="1">2.7.7.7</ecNumber>
    </recommendedName>
</protein>
<evidence type="ECO:0000256" key="6">
    <source>
        <dbReference type="ARBA" id="ARBA00022932"/>
    </source>
</evidence>
<dbReference type="GO" id="GO:0003677">
    <property type="term" value="F:DNA binding"/>
    <property type="evidence" value="ECO:0007669"/>
    <property type="project" value="InterPro"/>
</dbReference>
<dbReference type="EC" id="2.7.7.7" evidence="1"/>
<keyword evidence="6" id="KW-0239">DNA-directed DNA polymerase</keyword>
<evidence type="ECO:0000313" key="10">
    <source>
        <dbReference type="Proteomes" id="UP000055136"/>
    </source>
</evidence>